<evidence type="ECO:0000313" key="3">
    <source>
        <dbReference type="EMBL" id="EDQ90022.1"/>
    </source>
</evidence>
<evidence type="ECO:0000256" key="2">
    <source>
        <dbReference type="SAM" id="SignalP"/>
    </source>
</evidence>
<name>A9UXJ9_MONBE</name>
<dbReference type="GO" id="GO:0043005">
    <property type="term" value="C:neuron projection"/>
    <property type="evidence" value="ECO:0000318"/>
    <property type="project" value="GO_Central"/>
</dbReference>
<feature type="transmembrane region" description="Helical" evidence="1">
    <location>
        <begin position="426"/>
        <end position="447"/>
    </location>
</feature>
<accession>A9UXJ9</accession>
<dbReference type="GO" id="GO:1902495">
    <property type="term" value="C:transmembrane transporter complex"/>
    <property type="evidence" value="ECO:0000318"/>
    <property type="project" value="GO_Central"/>
</dbReference>
<dbReference type="AlphaFoldDB" id="A9UXJ9"/>
<keyword evidence="4" id="KW-1185">Reference proteome</keyword>
<keyword evidence="1" id="KW-1133">Transmembrane helix</keyword>
<feature type="transmembrane region" description="Helical" evidence="1">
    <location>
        <begin position="358"/>
        <end position="379"/>
    </location>
</feature>
<sequence length="527" mass="59112">MSLTVLPRCHFWARLVGMFGLFIVASGAAQANFSPNSDDARCSGSNVNRCPRGPQRERPDLSTTMSAETIANLNRTFIRPYEETSGIKSSFIMTFGIMTVREDPFIDLNATIPPVPVCTMDSTLIVKEYFQLEVAESLYGFQDSDIQQPPCDCFQHGPLFGGNCSCELDNWDIQASFDNLKSREDLATSTTAFVDCTSGWCGDLIPDGYFQKRTSFFRGTFAQVYDLQLFPFDAQEFWINFTLDVPYGIITMPVKTSRYDFDVTKAGFTFTQIDCVGKNISGLVYGGGCRFKARRLYSPMTMNLIVPSALFVAIGFFSLVVNPAKTMMMRASMTMLALVVQTQLRRQILSALPPSEDLVWIDMYLFVCILVISMVMMSHAISDAMVRHDLLVMQRRFDSLVLRVLPTCLVLLIIIISLAVTTSQSVWVPVTVVLVMTLLAVAVASFAHQWFKAHREEALKAEYSVENKRVAESMAETRWLRVGQVMDRVMSRRRTSRRTGPTNNEELGDVIAVTSFANSPNHKDIKS</sequence>
<dbReference type="GeneID" id="5890490"/>
<dbReference type="GO" id="GO:0007268">
    <property type="term" value="P:chemical synaptic transmission"/>
    <property type="evidence" value="ECO:0000318"/>
    <property type="project" value="GO_Central"/>
</dbReference>
<feature type="transmembrane region" description="Helical" evidence="1">
    <location>
        <begin position="400"/>
        <end position="420"/>
    </location>
</feature>
<dbReference type="GO" id="GO:0042391">
    <property type="term" value="P:regulation of membrane potential"/>
    <property type="evidence" value="ECO:0000318"/>
    <property type="project" value="GO_Central"/>
</dbReference>
<organism evidence="3 4">
    <name type="scientific">Monosiga brevicollis</name>
    <name type="common">Choanoflagellate</name>
    <dbReference type="NCBI Taxonomy" id="81824"/>
    <lineage>
        <taxon>Eukaryota</taxon>
        <taxon>Choanoflagellata</taxon>
        <taxon>Craspedida</taxon>
        <taxon>Salpingoecidae</taxon>
        <taxon>Monosiga</taxon>
    </lineage>
</organism>
<evidence type="ECO:0000313" key="4">
    <source>
        <dbReference type="Proteomes" id="UP000001357"/>
    </source>
</evidence>
<dbReference type="GO" id="GO:0030594">
    <property type="term" value="F:neurotransmitter receptor activity"/>
    <property type="evidence" value="ECO:0000318"/>
    <property type="project" value="GO_Central"/>
</dbReference>
<feature type="signal peptide" evidence="2">
    <location>
        <begin position="1"/>
        <end position="28"/>
    </location>
</feature>
<feature type="chain" id="PRO_5002744828" description="Neurotransmitter-gated ion-channel ligand-binding domain-containing protein" evidence="2">
    <location>
        <begin position="29"/>
        <end position="527"/>
    </location>
</feature>
<dbReference type="InterPro" id="IPR038050">
    <property type="entry name" value="Neuro_actylchol_rec"/>
</dbReference>
<evidence type="ECO:0008006" key="5">
    <source>
        <dbReference type="Google" id="ProtNLM"/>
    </source>
</evidence>
<dbReference type="Proteomes" id="UP000001357">
    <property type="component" value="Unassembled WGS sequence"/>
</dbReference>
<protein>
    <recommendedName>
        <fullName evidence="5">Neurotransmitter-gated ion-channel ligand-binding domain-containing protein</fullName>
    </recommendedName>
</protein>
<keyword evidence="2" id="KW-0732">Signal</keyword>
<reference evidence="3 4" key="1">
    <citation type="journal article" date="2008" name="Nature">
        <title>The genome of the choanoflagellate Monosiga brevicollis and the origin of metazoans.</title>
        <authorList>
            <consortium name="JGI Sequencing"/>
            <person name="King N."/>
            <person name="Westbrook M.J."/>
            <person name="Young S.L."/>
            <person name="Kuo A."/>
            <person name="Abedin M."/>
            <person name="Chapman J."/>
            <person name="Fairclough S."/>
            <person name="Hellsten U."/>
            <person name="Isogai Y."/>
            <person name="Letunic I."/>
            <person name="Marr M."/>
            <person name="Pincus D."/>
            <person name="Putnam N."/>
            <person name="Rokas A."/>
            <person name="Wright K.J."/>
            <person name="Zuzow R."/>
            <person name="Dirks W."/>
            <person name="Good M."/>
            <person name="Goodstein D."/>
            <person name="Lemons D."/>
            <person name="Li W."/>
            <person name="Lyons J.B."/>
            <person name="Morris A."/>
            <person name="Nichols S."/>
            <person name="Richter D.J."/>
            <person name="Salamov A."/>
            <person name="Bork P."/>
            <person name="Lim W.A."/>
            <person name="Manning G."/>
            <person name="Miller W.T."/>
            <person name="McGinnis W."/>
            <person name="Shapiro H."/>
            <person name="Tjian R."/>
            <person name="Grigoriev I.V."/>
            <person name="Rokhsar D."/>
        </authorList>
    </citation>
    <scope>NUCLEOTIDE SEQUENCE [LARGE SCALE GENOMIC DNA]</scope>
    <source>
        <strain evidence="4">MX1 / ATCC 50154</strain>
    </source>
</reference>
<dbReference type="InParanoid" id="A9UXJ9"/>
<dbReference type="GO" id="GO:0045202">
    <property type="term" value="C:synapse"/>
    <property type="evidence" value="ECO:0000318"/>
    <property type="project" value="GO_Central"/>
</dbReference>
<dbReference type="RefSeq" id="XP_001745444.1">
    <property type="nucleotide sequence ID" value="XM_001745392.1"/>
</dbReference>
<dbReference type="KEGG" id="mbr:MONBRDRAFT_32225"/>
<keyword evidence="1" id="KW-0472">Membrane</keyword>
<evidence type="ECO:0000256" key="1">
    <source>
        <dbReference type="SAM" id="Phobius"/>
    </source>
</evidence>
<proteinExistence type="predicted"/>
<gene>
    <name evidence="3" type="ORF">MONBRDRAFT_32225</name>
</gene>
<keyword evidence="1" id="KW-0812">Transmembrane</keyword>
<dbReference type="GO" id="GO:0005886">
    <property type="term" value="C:plasma membrane"/>
    <property type="evidence" value="ECO:0000318"/>
    <property type="project" value="GO_Central"/>
</dbReference>
<feature type="transmembrane region" description="Helical" evidence="1">
    <location>
        <begin position="300"/>
        <end position="321"/>
    </location>
</feature>
<dbReference type="Gene3D" id="1.20.58.390">
    <property type="entry name" value="Neurotransmitter-gated ion-channel transmembrane domain"/>
    <property type="match status" value="1"/>
</dbReference>
<dbReference type="EMBL" id="CH991549">
    <property type="protein sequence ID" value="EDQ90022.1"/>
    <property type="molecule type" value="Genomic_DNA"/>
</dbReference>
<dbReference type="GO" id="GO:0034220">
    <property type="term" value="P:monoatomic ion transmembrane transport"/>
    <property type="evidence" value="ECO:0000318"/>
    <property type="project" value="GO_Central"/>
</dbReference>